<sequence length="134" mass="15026">MAFKAIASFSNEKFEVENVRFGLSRQMSPDGLPSSGFQQSLINLTIRVTEGSKIIEDQVNNLYKPIGKIEIEFKKATEDAALQKVILENAYLVDVRQEFNANNESPLLVTHTFSCQKLQIDGAKLEASTDWSKI</sequence>
<dbReference type="EMBL" id="QKTW01000011">
    <property type="protein sequence ID" value="PZF73603.1"/>
    <property type="molecule type" value="Genomic_DNA"/>
</dbReference>
<dbReference type="Proteomes" id="UP000248745">
    <property type="component" value="Unassembled WGS sequence"/>
</dbReference>
<comment type="caution">
    <text evidence="1">The sequence shown here is derived from an EMBL/GenBank/DDBJ whole genome shotgun (WGS) entry which is preliminary data.</text>
</comment>
<protein>
    <recommendedName>
        <fullName evidence="3">Type VI secretion system needle protein Hcp</fullName>
    </recommendedName>
</protein>
<evidence type="ECO:0000313" key="1">
    <source>
        <dbReference type="EMBL" id="PZF73603.1"/>
    </source>
</evidence>
<proteinExistence type="predicted"/>
<dbReference type="RefSeq" id="WP_110998329.1">
    <property type="nucleotide sequence ID" value="NZ_QKTW01000011.1"/>
</dbReference>
<keyword evidence="2" id="KW-1185">Reference proteome</keyword>
<dbReference type="GO" id="GO:0033104">
    <property type="term" value="C:type VI protein secretion system complex"/>
    <property type="evidence" value="ECO:0007669"/>
    <property type="project" value="InterPro"/>
</dbReference>
<accession>A0A2W2C0L2</accession>
<reference evidence="1 2" key="1">
    <citation type="submission" date="2018-06" db="EMBL/GenBank/DDBJ databases">
        <title>Mucibacter soli gen. nov., sp. nov., a new member of the family Chitinophagaceae producing mucin.</title>
        <authorList>
            <person name="Kim M.-K."/>
            <person name="Park S."/>
            <person name="Kim T.-S."/>
            <person name="Joung Y."/>
            <person name="Han J.-H."/>
            <person name="Kim S.B."/>
        </authorList>
    </citation>
    <scope>NUCLEOTIDE SEQUENCE [LARGE SCALE GENOMIC DNA]</scope>
    <source>
        <strain evidence="1 2">R1-15</strain>
    </source>
</reference>
<evidence type="ECO:0000313" key="2">
    <source>
        <dbReference type="Proteomes" id="UP000248745"/>
    </source>
</evidence>
<organism evidence="1 2">
    <name type="scientific">Taibaiella soli</name>
    <dbReference type="NCBI Taxonomy" id="1649169"/>
    <lineage>
        <taxon>Bacteria</taxon>
        <taxon>Pseudomonadati</taxon>
        <taxon>Bacteroidota</taxon>
        <taxon>Chitinophagia</taxon>
        <taxon>Chitinophagales</taxon>
        <taxon>Chitinophagaceae</taxon>
        <taxon>Taibaiella</taxon>
    </lineage>
</organism>
<dbReference type="Pfam" id="PF17642">
    <property type="entry name" value="TssD"/>
    <property type="match status" value="1"/>
</dbReference>
<dbReference type="OrthoDB" id="955509at2"/>
<name>A0A2W2C0L2_9BACT</name>
<dbReference type="AlphaFoldDB" id="A0A2W2C0L2"/>
<gene>
    <name evidence="1" type="ORF">DN068_07730</name>
</gene>
<dbReference type="InterPro" id="IPR041408">
    <property type="entry name" value="Hcp_Tssd"/>
</dbReference>
<evidence type="ECO:0008006" key="3">
    <source>
        <dbReference type="Google" id="ProtNLM"/>
    </source>
</evidence>